<evidence type="ECO:0000256" key="1">
    <source>
        <dbReference type="ARBA" id="ARBA00000724"/>
    </source>
</evidence>
<feature type="binding site" evidence="9">
    <location>
        <begin position="180"/>
        <end position="181"/>
    </location>
    <ligand>
        <name>S-adenosyl-L-methionine</name>
        <dbReference type="ChEBI" id="CHEBI:59789"/>
    </ligand>
</feature>
<dbReference type="InterPro" id="IPR016651">
    <property type="entry name" value="LCMT1"/>
</dbReference>
<feature type="compositionally biased region" description="Low complexity" evidence="10">
    <location>
        <begin position="1"/>
        <end position="16"/>
    </location>
</feature>
<keyword evidence="7 8" id="KW-0949">S-adenosyl-L-methionine</keyword>
<comment type="similarity">
    <text evidence="2 8">Belongs to the methyltransferase superfamily. LCMT family.</text>
</comment>
<gene>
    <name evidence="11" type="ORF">PCON_05073</name>
</gene>
<dbReference type="EC" id="2.1.1.233" evidence="3 8"/>
<dbReference type="GO" id="GO:0032259">
    <property type="term" value="P:methylation"/>
    <property type="evidence" value="ECO:0007669"/>
    <property type="project" value="UniProtKB-KW"/>
</dbReference>
<dbReference type="eggNOG" id="KOG2918">
    <property type="taxonomic scope" value="Eukaryota"/>
</dbReference>
<dbReference type="Pfam" id="PF04072">
    <property type="entry name" value="LCM"/>
    <property type="match status" value="1"/>
</dbReference>
<dbReference type="Proteomes" id="UP000018144">
    <property type="component" value="Unassembled WGS sequence"/>
</dbReference>
<proteinExistence type="inferred from homology"/>
<dbReference type="STRING" id="1076935.U4KWH4"/>
<feature type="binding site" evidence="9">
    <location>
        <position position="82"/>
    </location>
    <ligand>
        <name>S-adenosyl-L-methionine</name>
        <dbReference type="ChEBI" id="CHEBI:59789"/>
    </ligand>
</feature>
<feature type="region of interest" description="Disordered" evidence="10">
    <location>
        <begin position="1"/>
        <end position="30"/>
    </location>
</feature>
<reference evidence="11 12" key="1">
    <citation type="journal article" date="2013" name="PLoS Genet.">
        <title>The genome and development-dependent transcriptomes of Pyronema confluens: a window into fungal evolution.</title>
        <authorList>
            <person name="Traeger S."/>
            <person name="Altegoer F."/>
            <person name="Freitag M."/>
            <person name="Gabaldon T."/>
            <person name="Kempken F."/>
            <person name="Kumar A."/>
            <person name="Marcet-Houben M."/>
            <person name="Poggeler S."/>
            <person name="Stajich J.E."/>
            <person name="Nowrousian M."/>
        </authorList>
    </citation>
    <scope>NUCLEOTIDE SEQUENCE [LARGE SCALE GENOMIC DNA]</scope>
    <source>
        <strain evidence="12">CBS 100304</strain>
        <tissue evidence="11">Vegetative mycelium</tissue>
    </source>
</reference>
<evidence type="ECO:0000313" key="11">
    <source>
        <dbReference type="EMBL" id="CCX05486.1"/>
    </source>
</evidence>
<evidence type="ECO:0000256" key="10">
    <source>
        <dbReference type="SAM" id="MobiDB-lite"/>
    </source>
</evidence>
<evidence type="ECO:0000256" key="6">
    <source>
        <dbReference type="ARBA" id="ARBA00022679"/>
    </source>
</evidence>
<sequence>MNPLRLPTPRTSLRPRPGMPGPGGPATPTEKDAIVQQTDVDASQSRLSAIETGYLKDEFARLFCENKAGRKFPIINRGTFIRTTALDRVVTTFLSSSPGSRKQIISFGAGSDTRFFRLCQTLPSEVLSNLIYHEIDFPAVTTPKVKAILKHQLLPQESIVAADEEKGSFESAGYYVHPRDLRTLSPGCEMPKGVETTTPTLFLSECCLIYLSPEEADGILKWATGDFKGDVGVVVYEPIGGEDAFGKVMIQNLAARGIVLKTLKKYSSLERQKMRFKMLGFTTGQDAADVYFVSEKWISEEEKERINRLEMLDEVEEWRMLARHYCFAWGWRGDAYEAWREGWPLQR</sequence>
<dbReference type="AlphaFoldDB" id="U4KWH4"/>
<organism evidence="11 12">
    <name type="scientific">Pyronema omphalodes (strain CBS 100304)</name>
    <name type="common">Pyronema confluens</name>
    <dbReference type="NCBI Taxonomy" id="1076935"/>
    <lineage>
        <taxon>Eukaryota</taxon>
        <taxon>Fungi</taxon>
        <taxon>Dikarya</taxon>
        <taxon>Ascomycota</taxon>
        <taxon>Pezizomycotina</taxon>
        <taxon>Pezizomycetes</taxon>
        <taxon>Pezizales</taxon>
        <taxon>Pyronemataceae</taxon>
        <taxon>Pyronema</taxon>
    </lineage>
</organism>
<protein>
    <recommendedName>
        <fullName evidence="4 8">Leucine carboxyl methyltransferase 1</fullName>
        <ecNumber evidence="3 8">2.1.1.233</ecNumber>
    </recommendedName>
</protein>
<dbReference type="PANTHER" id="PTHR13600">
    <property type="entry name" value="LEUCINE CARBOXYL METHYLTRANSFERASE"/>
    <property type="match status" value="1"/>
</dbReference>
<feature type="binding site" evidence="9">
    <location>
        <position position="205"/>
    </location>
    <ligand>
        <name>S-adenosyl-L-methionine</name>
        <dbReference type="ChEBI" id="CHEBI:59789"/>
    </ligand>
</feature>
<dbReference type="OMA" id="IIYEPIR"/>
<dbReference type="PIRSF" id="PIRSF016305">
    <property type="entry name" value="LCM_mtfrase"/>
    <property type="match status" value="1"/>
</dbReference>
<evidence type="ECO:0000256" key="9">
    <source>
        <dbReference type="PIRSR" id="PIRSR016305-1"/>
    </source>
</evidence>
<evidence type="ECO:0000256" key="3">
    <source>
        <dbReference type="ARBA" id="ARBA00012834"/>
    </source>
</evidence>
<evidence type="ECO:0000256" key="7">
    <source>
        <dbReference type="ARBA" id="ARBA00022691"/>
    </source>
</evidence>
<dbReference type="SUPFAM" id="SSF53335">
    <property type="entry name" value="S-adenosyl-L-methionine-dependent methyltransferases"/>
    <property type="match status" value="1"/>
</dbReference>
<dbReference type="GO" id="GO:0018423">
    <property type="term" value="F:protein C-terminal leucine carboxyl O-methyltransferase activity"/>
    <property type="evidence" value="ECO:0007669"/>
    <property type="project" value="UniProtKB-EC"/>
</dbReference>
<evidence type="ECO:0000256" key="2">
    <source>
        <dbReference type="ARBA" id="ARBA00010703"/>
    </source>
</evidence>
<evidence type="ECO:0000256" key="5">
    <source>
        <dbReference type="ARBA" id="ARBA00022603"/>
    </source>
</evidence>
<dbReference type="OrthoDB" id="203237at2759"/>
<comment type="function">
    <text evidence="8">Methylates the carboxyl group of the C-terminal leucine residue of protein phosphatase 2A catalytic subunits to form alpha-leucine ester residues.</text>
</comment>
<accession>U4KWH4</accession>
<evidence type="ECO:0000256" key="4">
    <source>
        <dbReference type="ARBA" id="ARBA00017497"/>
    </source>
</evidence>
<dbReference type="EMBL" id="HF935255">
    <property type="protein sequence ID" value="CCX05486.1"/>
    <property type="molecule type" value="Genomic_DNA"/>
</dbReference>
<dbReference type="Gene3D" id="3.40.50.150">
    <property type="entry name" value="Vaccinia Virus protein VP39"/>
    <property type="match status" value="1"/>
</dbReference>
<evidence type="ECO:0000256" key="8">
    <source>
        <dbReference type="PIRNR" id="PIRNR016305"/>
    </source>
</evidence>
<dbReference type="InterPro" id="IPR007213">
    <property type="entry name" value="Ppm1/Ppm2/Tcmp"/>
</dbReference>
<keyword evidence="12" id="KW-1185">Reference proteome</keyword>
<dbReference type="InterPro" id="IPR029063">
    <property type="entry name" value="SAM-dependent_MTases_sf"/>
</dbReference>
<evidence type="ECO:0000313" key="12">
    <source>
        <dbReference type="Proteomes" id="UP000018144"/>
    </source>
</evidence>
<feature type="binding site" evidence="9">
    <location>
        <position position="108"/>
    </location>
    <ligand>
        <name>S-adenosyl-L-methionine</name>
        <dbReference type="ChEBI" id="CHEBI:59789"/>
    </ligand>
</feature>
<dbReference type="PANTHER" id="PTHR13600:SF21">
    <property type="entry name" value="LEUCINE CARBOXYL METHYLTRANSFERASE 1"/>
    <property type="match status" value="1"/>
</dbReference>
<name>U4KWH4_PYROM</name>
<comment type="catalytic activity">
    <reaction evidence="1 8">
        <text>[phosphatase 2A protein]-C-terminal L-leucine + S-adenosyl-L-methionine = [phosphatase 2A protein]-C-terminal L-leucine methyl ester + S-adenosyl-L-homocysteine</text>
        <dbReference type="Rhea" id="RHEA:48544"/>
        <dbReference type="Rhea" id="RHEA-COMP:12134"/>
        <dbReference type="Rhea" id="RHEA-COMP:12135"/>
        <dbReference type="ChEBI" id="CHEBI:57856"/>
        <dbReference type="ChEBI" id="CHEBI:59789"/>
        <dbReference type="ChEBI" id="CHEBI:90516"/>
        <dbReference type="ChEBI" id="CHEBI:90517"/>
        <dbReference type="EC" id="2.1.1.233"/>
    </reaction>
</comment>
<keyword evidence="5 8" id="KW-0489">Methyltransferase</keyword>
<keyword evidence="6 8" id="KW-0808">Transferase</keyword>